<evidence type="ECO:0000313" key="12">
    <source>
        <dbReference type="Proteomes" id="UP000325313"/>
    </source>
</evidence>
<name>A0A5B0RUE7_PUCGR</name>
<feature type="region of interest" description="Disordered" evidence="9">
    <location>
        <begin position="349"/>
        <end position="368"/>
    </location>
</feature>
<dbReference type="Pfam" id="PF21203">
    <property type="entry name" value="ECM10"/>
    <property type="match status" value="1"/>
</dbReference>
<accession>A0A5B0RUE7</accession>
<feature type="compositionally biased region" description="Polar residues" evidence="9">
    <location>
        <begin position="278"/>
        <end position="287"/>
    </location>
</feature>
<comment type="similarity">
    <text evidence="2">Belongs to the EMC10 family.</text>
</comment>
<proteinExistence type="inferred from homology"/>
<feature type="region of interest" description="Disordered" evidence="9">
    <location>
        <begin position="232"/>
        <end position="287"/>
    </location>
</feature>
<gene>
    <name evidence="11" type="ORF">PGTUg99_033660</name>
</gene>
<dbReference type="GO" id="GO:0005789">
    <property type="term" value="C:endoplasmic reticulum membrane"/>
    <property type="evidence" value="ECO:0007669"/>
    <property type="project" value="UniProtKB-SubCell"/>
</dbReference>
<evidence type="ECO:0000256" key="4">
    <source>
        <dbReference type="ARBA" id="ARBA00022692"/>
    </source>
</evidence>
<dbReference type="EMBL" id="VDEP01000136">
    <property type="protein sequence ID" value="KAA1129656.1"/>
    <property type="molecule type" value="Genomic_DNA"/>
</dbReference>
<dbReference type="Proteomes" id="UP000325313">
    <property type="component" value="Unassembled WGS sequence"/>
</dbReference>
<feature type="region of interest" description="Disordered" evidence="9">
    <location>
        <begin position="182"/>
        <end position="216"/>
    </location>
</feature>
<dbReference type="PANTHER" id="PTHR21397:SF4">
    <property type="entry name" value="ER MEMBRANE PROTEIN COMPLEX SUBUNIT 10"/>
    <property type="match status" value="1"/>
</dbReference>
<evidence type="ECO:0000256" key="3">
    <source>
        <dbReference type="ARBA" id="ARBA00020105"/>
    </source>
</evidence>
<evidence type="ECO:0000256" key="2">
    <source>
        <dbReference type="ARBA" id="ARBA00007695"/>
    </source>
</evidence>
<evidence type="ECO:0000313" key="11">
    <source>
        <dbReference type="EMBL" id="KAA1129656.1"/>
    </source>
</evidence>
<evidence type="ECO:0000256" key="1">
    <source>
        <dbReference type="ARBA" id="ARBA00004115"/>
    </source>
</evidence>
<keyword evidence="7" id="KW-1133">Transmembrane helix</keyword>
<comment type="caution">
    <text evidence="11">The sequence shown here is derived from an EMBL/GenBank/DDBJ whole genome shotgun (WGS) entry which is preliminary data.</text>
</comment>
<evidence type="ECO:0000256" key="6">
    <source>
        <dbReference type="ARBA" id="ARBA00022824"/>
    </source>
</evidence>
<keyword evidence="4" id="KW-0812">Transmembrane</keyword>
<organism evidence="11 12">
    <name type="scientific">Puccinia graminis f. sp. tritici</name>
    <dbReference type="NCBI Taxonomy" id="56615"/>
    <lineage>
        <taxon>Eukaryota</taxon>
        <taxon>Fungi</taxon>
        <taxon>Dikarya</taxon>
        <taxon>Basidiomycota</taxon>
        <taxon>Pucciniomycotina</taxon>
        <taxon>Pucciniomycetes</taxon>
        <taxon>Pucciniales</taxon>
        <taxon>Pucciniaceae</taxon>
        <taxon>Puccinia</taxon>
    </lineage>
</organism>
<dbReference type="PANTHER" id="PTHR21397">
    <property type="entry name" value="CHROMATIN COMPLEXES SUBUNIT BAP18-RELATED"/>
    <property type="match status" value="1"/>
</dbReference>
<protein>
    <recommendedName>
        <fullName evidence="3">ER membrane protein complex subunit 10</fullName>
    </recommendedName>
</protein>
<feature type="compositionally biased region" description="Polar residues" evidence="9">
    <location>
        <begin position="359"/>
        <end position="368"/>
    </location>
</feature>
<evidence type="ECO:0000256" key="8">
    <source>
        <dbReference type="ARBA" id="ARBA00023136"/>
    </source>
</evidence>
<comment type="subcellular location">
    <subcellularLocation>
        <location evidence="1">Endoplasmic reticulum membrane</location>
        <topology evidence="1">Single-pass type I membrane protein</topology>
    </subcellularLocation>
</comment>
<feature type="chain" id="PRO_5023150731" description="ER membrane protein complex subunit 10" evidence="10">
    <location>
        <begin position="36"/>
        <end position="368"/>
    </location>
</feature>
<evidence type="ECO:0000256" key="5">
    <source>
        <dbReference type="ARBA" id="ARBA00022729"/>
    </source>
</evidence>
<reference evidence="11 12" key="1">
    <citation type="submission" date="2019-05" db="EMBL/GenBank/DDBJ databases">
        <title>Emergence of the Ug99 lineage of the wheat stem rust pathogen through somatic hybridization.</title>
        <authorList>
            <person name="Li F."/>
            <person name="Upadhyaya N.M."/>
            <person name="Sperschneider J."/>
            <person name="Matny O."/>
            <person name="Nguyen-Phuc H."/>
            <person name="Mago R."/>
            <person name="Raley C."/>
            <person name="Miller M.E."/>
            <person name="Silverstein K.A.T."/>
            <person name="Henningsen E."/>
            <person name="Hirsch C.D."/>
            <person name="Visser B."/>
            <person name="Pretorius Z.A."/>
            <person name="Steffenson B.J."/>
            <person name="Schwessinger B."/>
            <person name="Dodds P.N."/>
            <person name="Figueroa M."/>
        </authorList>
    </citation>
    <scope>NUCLEOTIDE SEQUENCE [LARGE SCALE GENOMIC DNA]</scope>
    <source>
        <strain evidence="11 12">Ug99</strain>
    </source>
</reference>
<feature type="compositionally biased region" description="Acidic residues" evidence="9">
    <location>
        <begin position="198"/>
        <end position="209"/>
    </location>
</feature>
<evidence type="ECO:0000256" key="9">
    <source>
        <dbReference type="SAM" id="MobiDB-lite"/>
    </source>
</evidence>
<sequence>MTAILDSHRRKSEGQRLRLCLVLLGILIISPVSNQASSGSSYALFHRLVQSSIAHTPSSTTATLGGGEWQRRGLLEIVPDDDSLDHFKIASFSNQLVDPLVLPKETLISSGKGWSYQIALAPLLAFNLPGQDPSPDTGFALVSFPLCRFLQDPTSSSQSNGLSSPATRLEEQMTIWLRPRRPIGLANNHPNPSAAAAAEEEEEEEEEEESWRRSGERDLHLDLLGIQWTSSHELSPASSSPTCQDTHHARSSSSSESSINAESPTGSASLDPFLASLSHPQNQSSTLKISLRVPERLSEPIWNPHPTVQPAQLMADGSLKAPAPEKGWLAKYWMYILPVVVMLVVGGGAPPPEEGGGDSTNQQPQHHQ</sequence>
<feature type="compositionally biased region" description="Polar residues" evidence="9">
    <location>
        <begin position="259"/>
        <end position="268"/>
    </location>
</feature>
<keyword evidence="5 10" id="KW-0732">Signal</keyword>
<evidence type="ECO:0000256" key="7">
    <source>
        <dbReference type="ARBA" id="ARBA00022989"/>
    </source>
</evidence>
<feature type="signal peptide" evidence="10">
    <location>
        <begin position="1"/>
        <end position="35"/>
    </location>
</feature>
<keyword evidence="8" id="KW-0472">Membrane</keyword>
<keyword evidence="6" id="KW-0256">Endoplasmic reticulum</keyword>
<dbReference type="AlphaFoldDB" id="A0A5B0RUE7"/>
<evidence type="ECO:0000256" key="10">
    <source>
        <dbReference type="SAM" id="SignalP"/>
    </source>
</evidence>